<feature type="domain" description="Helicase ATP-binding" evidence="1">
    <location>
        <begin position="1"/>
        <end position="94"/>
    </location>
</feature>
<accession>A0A0T6B1J4</accession>
<gene>
    <name evidence="3" type="ORF">AMK59_5717</name>
</gene>
<dbReference type="GO" id="GO:0003723">
    <property type="term" value="F:RNA binding"/>
    <property type="evidence" value="ECO:0007669"/>
    <property type="project" value="TreeGrafter"/>
</dbReference>
<keyword evidence="3" id="KW-0378">Hydrolase</keyword>
<comment type="caution">
    <text evidence="3">The sequence shown here is derived from an EMBL/GenBank/DDBJ whole genome shotgun (WGS) entry which is preliminary data.</text>
</comment>
<dbReference type="SMART" id="SM00490">
    <property type="entry name" value="HELICc"/>
    <property type="match status" value="1"/>
</dbReference>
<feature type="non-terminal residue" evidence="3">
    <location>
        <position position="1"/>
    </location>
</feature>
<dbReference type="InterPro" id="IPR001650">
    <property type="entry name" value="Helicase_C-like"/>
</dbReference>
<dbReference type="PANTHER" id="PTHR18934">
    <property type="entry name" value="ATP-DEPENDENT RNA HELICASE"/>
    <property type="match status" value="1"/>
</dbReference>
<dbReference type="Proteomes" id="UP000051574">
    <property type="component" value="Unassembled WGS sequence"/>
</dbReference>
<name>A0A0T6B1J4_9SCAR</name>
<dbReference type="PROSITE" id="PS51192">
    <property type="entry name" value="HELICASE_ATP_BIND_1"/>
    <property type="match status" value="1"/>
</dbReference>
<dbReference type="InterPro" id="IPR027417">
    <property type="entry name" value="P-loop_NTPase"/>
</dbReference>
<proteinExistence type="predicted"/>
<dbReference type="Pfam" id="PF00271">
    <property type="entry name" value="Helicase_C"/>
    <property type="match status" value="1"/>
</dbReference>
<keyword evidence="3" id="KW-0067">ATP-binding</keyword>
<evidence type="ECO:0000259" key="2">
    <source>
        <dbReference type="PROSITE" id="PS51194"/>
    </source>
</evidence>
<keyword evidence="3" id="KW-0347">Helicase</keyword>
<feature type="non-terminal residue" evidence="3">
    <location>
        <position position="359"/>
    </location>
</feature>
<dbReference type="InterPro" id="IPR014001">
    <property type="entry name" value="Helicase_ATP-bd"/>
</dbReference>
<dbReference type="GO" id="GO:0004386">
    <property type="term" value="F:helicase activity"/>
    <property type="evidence" value="ECO:0007669"/>
    <property type="project" value="UniProtKB-KW"/>
</dbReference>
<dbReference type="OrthoDB" id="66977at2759"/>
<dbReference type="PROSITE" id="PS51194">
    <property type="entry name" value="HELICASE_CTER"/>
    <property type="match status" value="1"/>
</dbReference>
<reference evidence="3 4" key="1">
    <citation type="submission" date="2015-09" db="EMBL/GenBank/DDBJ databases">
        <title>Draft genome of the scarab beetle Oryctes borbonicus.</title>
        <authorList>
            <person name="Meyer J.M."/>
            <person name="Markov G.V."/>
            <person name="Baskaran P."/>
            <person name="Herrmann M."/>
            <person name="Sommer R.J."/>
            <person name="Roedelsperger C."/>
        </authorList>
    </citation>
    <scope>NUCLEOTIDE SEQUENCE [LARGE SCALE GENOMIC DNA]</scope>
    <source>
        <strain evidence="3">OB123</strain>
        <tissue evidence="3">Whole animal</tissue>
    </source>
</reference>
<sequence>VALEKCKSGDTILSYVTTGVLLQSLIKVKSLQNYTHIIVDEVHERSQEMDFLLVLIRKFLYTNSVNTKVILMSATIDTAKFQSYFKTNCGDIDIYPPTLHILKEGNFNNQLFFVEQLSSLGKIPQFNIAEPRIDRCLYDMLFHLIRIFDRLDKPDLKTNVKIIGSVLVFLPGIYEIEEAYNHLMNSKAKAGSSCPVQWYILPLHSSITNEEQRKAFNPPQPRFRKIILSTNIAESSITVPDIAYVIDFCLTKTMVVHPETKYESLELQWATHVNCTQRAGRVGRVTDGRVYRFVTSRFYEEVMNKDVTPEILRAPLERIVLATKQLELDDPPKAILALLIDPPSISNIESTVWSLKEVR</sequence>
<dbReference type="AlphaFoldDB" id="A0A0T6B1J4"/>
<evidence type="ECO:0000313" key="4">
    <source>
        <dbReference type="Proteomes" id="UP000051574"/>
    </source>
</evidence>
<feature type="domain" description="Helicase C-terminal" evidence="2">
    <location>
        <begin position="155"/>
        <end position="327"/>
    </location>
</feature>
<evidence type="ECO:0000313" key="3">
    <source>
        <dbReference type="EMBL" id="KRT81218.1"/>
    </source>
</evidence>
<keyword evidence="4" id="KW-1185">Reference proteome</keyword>
<keyword evidence="3" id="KW-0547">Nucleotide-binding</keyword>
<dbReference type="CDD" id="cd18791">
    <property type="entry name" value="SF2_C_RHA"/>
    <property type="match status" value="1"/>
</dbReference>
<dbReference type="SUPFAM" id="SSF52540">
    <property type="entry name" value="P-loop containing nucleoside triphosphate hydrolases"/>
    <property type="match status" value="2"/>
</dbReference>
<protein>
    <submittedName>
        <fullName evidence="3">Helicase</fullName>
    </submittedName>
</protein>
<dbReference type="EMBL" id="LJIG01016232">
    <property type="protein sequence ID" value="KRT81218.1"/>
    <property type="molecule type" value="Genomic_DNA"/>
</dbReference>
<organism evidence="3 4">
    <name type="scientific">Oryctes borbonicus</name>
    <dbReference type="NCBI Taxonomy" id="1629725"/>
    <lineage>
        <taxon>Eukaryota</taxon>
        <taxon>Metazoa</taxon>
        <taxon>Ecdysozoa</taxon>
        <taxon>Arthropoda</taxon>
        <taxon>Hexapoda</taxon>
        <taxon>Insecta</taxon>
        <taxon>Pterygota</taxon>
        <taxon>Neoptera</taxon>
        <taxon>Endopterygota</taxon>
        <taxon>Coleoptera</taxon>
        <taxon>Polyphaga</taxon>
        <taxon>Scarabaeiformia</taxon>
        <taxon>Scarabaeidae</taxon>
        <taxon>Dynastinae</taxon>
        <taxon>Oryctes</taxon>
    </lineage>
</organism>
<evidence type="ECO:0000259" key="1">
    <source>
        <dbReference type="PROSITE" id="PS51192"/>
    </source>
</evidence>
<dbReference type="Gene3D" id="3.40.50.300">
    <property type="entry name" value="P-loop containing nucleotide triphosphate hydrolases"/>
    <property type="match status" value="2"/>
</dbReference>
<dbReference type="PANTHER" id="PTHR18934:SF113">
    <property type="entry name" value="ATP-DEPENDENT RNA HELICASE TDRD9"/>
    <property type="match status" value="1"/>
</dbReference>